<organism evidence="3 4">
    <name type="scientific">Artemisia annua</name>
    <name type="common">Sweet wormwood</name>
    <dbReference type="NCBI Taxonomy" id="35608"/>
    <lineage>
        <taxon>Eukaryota</taxon>
        <taxon>Viridiplantae</taxon>
        <taxon>Streptophyta</taxon>
        <taxon>Embryophyta</taxon>
        <taxon>Tracheophyta</taxon>
        <taxon>Spermatophyta</taxon>
        <taxon>Magnoliopsida</taxon>
        <taxon>eudicotyledons</taxon>
        <taxon>Gunneridae</taxon>
        <taxon>Pentapetalae</taxon>
        <taxon>asterids</taxon>
        <taxon>campanulids</taxon>
        <taxon>Asterales</taxon>
        <taxon>Asteraceae</taxon>
        <taxon>Asteroideae</taxon>
        <taxon>Anthemideae</taxon>
        <taxon>Artemisiinae</taxon>
        <taxon>Artemisia</taxon>
    </lineage>
</organism>
<evidence type="ECO:0000256" key="1">
    <source>
        <dbReference type="SAM" id="SignalP"/>
    </source>
</evidence>
<sequence>MEYYTKLALVAMVLVAALVTEPMATNGFKICGVTTDALKTCQPAVAEGVNPRPAPTTDCCSAINKADLPCFFDKIALEIISVDECALLAIEGIISLINVSFEVTSSVYGKLVSSGNAYIVSIDDLFDFVTDS</sequence>
<feature type="signal peptide" evidence="1">
    <location>
        <begin position="1"/>
        <end position="27"/>
    </location>
</feature>
<dbReference type="Proteomes" id="UP000245207">
    <property type="component" value="Unassembled WGS sequence"/>
</dbReference>
<protein>
    <recommendedName>
        <fullName evidence="2">Bifunctional inhibitor/plant lipid transfer protein/seed storage helical domain-containing protein</fullName>
    </recommendedName>
</protein>
<accession>A0A2U1LNN2</accession>
<dbReference type="InterPro" id="IPR016140">
    <property type="entry name" value="Bifunc_inhib/LTP/seed_store"/>
</dbReference>
<dbReference type="Gene3D" id="1.10.110.10">
    <property type="entry name" value="Plant lipid-transfer and hydrophobic proteins"/>
    <property type="match status" value="1"/>
</dbReference>
<proteinExistence type="predicted"/>
<comment type="caution">
    <text evidence="3">The sequence shown here is derived from an EMBL/GenBank/DDBJ whole genome shotgun (WGS) entry which is preliminary data.</text>
</comment>
<feature type="chain" id="PRO_5015742860" description="Bifunctional inhibitor/plant lipid transfer protein/seed storage helical domain-containing protein" evidence="1">
    <location>
        <begin position="28"/>
        <end position="132"/>
    </location>
</feature>
<gene>
    <name evidence="3" type="ORF">CTI12_AA336360</name>
</gene>
<feature type="domain" description="Bifunctional inhibitor/plant lipid transfer protein/seed storage helical" evidence="2">
    <location>
        <begin position="11"/>
        <end position="71"/>
    </location>
</feature>
<dbReference type="InterPro" id="IPR036312">
    <property type="entry name" value="Bifun_inhib/LTP/seed_sf"/>
</dbReference>
<keyword evidence="4" id="KW-1185">Reference proteome</keyword>
<dbReference type="OrthoDB" id="643149at2759"/>
<evidence type="ECO:0000259" key="2">
    <source>
        <dbReference type="Pfam" id="PF14368"/>
    </source>
</evidence>
<name>A0A2U1LNN2_ARTAN</name>
<reference evidence="3 4" key="1">
    <citation type="journal article" date="2018" name="Mol. Plant">
        <title>The genome of Artemisia annua provides insight into the evolution of Asteraceae family and artemisinin biosynthesis.</title>
        <authorList>
            <person name="Shen Q."/>
            <person name="Zhang L."/>
            <person name="Liao Z."/>
            <person name="Wang S."/>
            <person name="Yan T."/>
            <person name="Shi P."/>
            <person name="Liu M."/>
            <person name="Fu X."/>
            <person name="Pan Q."/>
            <person name="Wang Y."/>
            <person name="Lv Z."/>
            <person name="Lu X."/>
            <person name="Zhang F."/>
            <person name="Jiang W."/>
            <person name="Ma Y."/>
            <person name="Chen M."/>
            <person name="Hao X."/>
            <person name="Li L."/>
            <person name="Tang Y."/>
            <person name="Lv G."/>
            <person name="Zhou Y."/>
            <person name="Sun X."/>
            <person name="Brodelius P.E."/>
            <person name="Rose J.K.C."/>
            <person name="Tang K."/>
        </authorList>
    </citation>
    <scope>NUCLEOTIDE SEQUENCE [LARGE SCALE GENOMIC DNA]</scope>
    <source>
        <strain evidence="4">cv. Huhao1</strain>
        <tissue evidence="3">Leaf</tissue>
    </source>
</reference>
<keyword evidence="1" id="KW-0732">Signal</keyword>
<evidence type="ECO:0000313" key="4">
    <source>
        <dbReference type="Proteomes" id="UP000245207"/>
    </source>
</evidence>
<dbReference type="EMBL" id="PKPP01008477">
    <property type="protein sequence ID" value="PWA50600.1"/>
    <property type="molecule type" value="Genomic_DNA"/>
</dbReference>
<dbReference type="Pfam" id="PF14368">
    <property type="entry name" value="LTP_2"/>
    <property type="match status" value="1"/>
</dbReference>
<evidence type="ECO:0000313" key="3">
    <source>
        <dbReference type="EMBL" id="PWA50600.1"/>
    </source>
</evidence>
<dbReference type="AlphaFoldDB" id="A0A2U1LNN2"/>